<dbReference type="OrthoDB" id="331226at2759"/>
<accession>A0A2C6L9S5</accession>
<proteinExistence type="predicted"/>
<protein>
    <submittedName>
        <fullName evidence="2">Toxoplasma gondii family a protein</fullName>
    </submittedName>
</protein>
<sequence length="222" mass="23618">MLRAVACLLILAGCVSYGRTEQVDSQPDYTETIPEQGMASTTRKIFWLKPGQVLKVSDSTGTAVFEPVPPVAASSSAASDPFDPTAKDSLNAIAYAFKDGACDFNTTIKYKEAFKKLGSYTTPLWNPAKRSEQKAGWQAAAVKDYIFTNPPAEYLEGVVSFCVRFKTTKNEKQSLRSGQTTTAGEQATYLEVVIQSGGVGVTAKLLGILGLAAAAVGKAISV</sequence>
<dbReference type="GeneID" id="94425442"/>
<gene>
    <name evidence="2" type="ORF">CSUI_002029</name>
</gene>
<comment type="caution">
    <text evidence="2">The sequence shown here is derived from an EMBL/GenBank/DDBJ whole genome shotgun (WGS) entry which is preliminary data.</text>
</comment>
<evidence type="ECO:0000313" key="2">
    <source>
        <dbReference type="EMBL" id="PHJ24138.1"/>
    </source>
</evidence>
<evidence type="ECO:0000256" key="1">
    <source>
        <dbReference type="SAM" id="SignalP"/>
    </source>
</evidence>
<dbReference type="VEuPathDB" id="ToxoDB:CSUI_002029"/>
<dbReference type="RefSeq" id="XP_067925812.1">
    <property type="nucleotide sequence ID" value="XM_068062231.1"/>
</dbReference>
<organism evidence="2 3">
    <name type="scientific">Cystoisospora suis</name>
    <dbReference type="NCBI Taxonomy" id="483139"/>
    <lineage>
        <taxon>Eukaryota</taxon>
        <taxon>Sar</taxon>
        <taxon>Alveolata</taxon>
        <taxon>Apicomplexa</taxon>
        <taxon>Conoidasida</taxon>
        <taxon>Coccidia</taxon>
        <taxon>Eucoccidiorida</taxon>
        <taxon>Eimeriorina</taxon>
        <taxon>Sarcocystidae</taxon>
        <taxon>Cystoisospora</taxon>
    </lineage>
</organism>
<keyword evidence="1" id="KW-0732">Signal</keyword>
<feature type="signal peptide" evidence="1">
    <location>
        <begin position="1"/>
        <end position="20"/>
    </location>
</feature>
<keyword evidence="3" id="KW-1185">Reference proteome</keyword>
<evidence type="ECO:0000313" key="3">
    <source>
        <dbReference type="Proteomes" id="UP000221165"/>
    </source>
</evidence>
<dbReference type="Proteomes" id="UP000221165">
    <property type="component" value="Unassembled WGS sequence"/>
</dbReference>
<dbReference type="EMBL" id="MIGC01000843">
    <property type="protein sequence ID" value="PHJ24138.1"/>
    <property type="molecule type" value="Genomic_DNA"/>
</dbReference>
<name>A0A2C6L9S5_9APIC</name>
<feature type="chain" id="PRO_5013242759" evidence="1">
    <location>
        <begin position="21"/>
        <end position="222"/>
    </location>
</feature>
<dbReference type="AlphaFoldDB" id="A0A2C6L9S5"/>
<reference evidence="2 3" key="1">
    <citation type="journal article" date="2017" name="Int. J. Parasitol.">
        <title>The genome of the protozoan parasite Cystoisospora suis and a reverse vaccinology approach to identify vaccine candidates.</title>
        <authorList>
            <person name="Palmieri N."/>
            <person name="Shrestha A."/>
            <person name="Ruttkowski B."/>
            <person name="Beck T."/>
            <person name="Vogl C."/>
            <person name="Tomley F."/>
            <person name="Blake D.P."/>
            <person name="Joachim A."/>
        </authorList>
    </citation>
    <scope>NUCLEOTIDE SEQUENCE [LARGE SCALE GENOMIC DNA]</scope>
    <source>
        <strain evidence="2 3">Wien I</strain>
    </source>
</reference>